<protein>
    <submittedName>
        <fullName evidence="2">Uncharacterized protein</fullName>
    </submittedName>
</protein>
<gene>
    <name evidence="2" type="ORF">NLI96_g3143</name>
</gene>
<feature type="compositionally biased region" description="Low complexity" evidence="1">
    <location>
        <begin position="63"/>
        <end position="88"/>
    </location>
</feature>
<feature type="compositionally biased region" description="Basic and acidic residues" evidence="1">
    <location>
        <begin position="47"/>
        <end position="62"/>
    </location>
</feature>
<sequence>MSFVPTHMHHPSVPGAEFLAPSQSPPVNGFYDPSPGIPIFTPARHNSRIEIRAPTDRADGKGSKSSHGPSSLRSSTTSNTTESNHRSTASSSSVPSFYPPETAPSDQTAVSPSDHSQPPQPHYQAVDTSMVSYNPYQQPYYYPGQYGYPPAYMDMSPQVVNYEMYSQDPRPPQSQPIIYY</sequence>
<comment type="caution">
    <text evidence="2">The sequence shown here is derived from an EMBL/GenBank/DDBJ whole genome shotgun (WGS) entry which is preliminary data.</text>
</comment>
<name>A0AAD5V7A8_9APHY</name>
<proteinExistence type="predicted"/>
<dbReference type="AlphaFoldDB" id="A0AAD5V7A8"/>
<accession>A0AAD5V7A8</accession>
<organism evidence="2 3">
    <name type="scientific">Meripilus lineatus</name>
    <dbReference type="NCBI Taxonomy" id="2056292"/>
    <lineage>
        <taxon>Eukaryota</taxon>
        <taxon>Fungi</taxon>
        <taxon>Dikarya</taxon>
        <taxon>Basidiomycota</taxon>
        <taxon>Agaricomycotina</taxon>
        <taxon>Agaricomycetes</taxon>
        <taxon>Polyporales</taxon>
        <taxon>Meripilaceae</taxon>
        <taxon>Meripilus</taxon>
    </lineage>
</organism>
<evidence type="ECO:0000256" key="1">
    <source>
        <dbReference type="SAM" id="MobiDB-lite"/>
    </source>
</evidence>
<feature type="region of interest" description="Disordered" evidence="1">
    <location>
        <begin position="1"/>
        <end position="123"/>
    </location>
</feature>
<reference evidence="2" key="1">
    <citation type="submission" date="2022-07" db="EMBL/GenBank/DDBJ databases">
        <title>Genome Sequence of Physisporinus lineatus.</title>
        <authorList>
            <person name="Buettner E."/>
        </authorList>
    </citation>
    <scope>NUCLEOTIDE SEQUENCE</scope>
    <source>
        <strain evidence="2">VT162</strain>
    </source>
</reference>
<evidence type="ECO:0000313" key="2">
    <source>
        <dbReference type="EMBL" id="KAJ3487990.1"/>
    </source>
</evidence>
<keyword evidence="3" id="KW-1185">Reference proteome</keyword>
<dbReference type="EMBL" id="JANAWD010000077">
    <property type="protein sequence ID" value="KAJ3487990.1"/>
    <property type="molecule type" value="Genomic_DNA"/>
</dbReference>
<dbReference type="Proteomes" id="UP001212997">
    <property type="component" value="Unassembled WGS sequence"/>
</dbReference>
<evidence type="ECO:0000313" key="3">
    <source>
        <dbReference type="Proteomes" id="UP001212997"/>
    </source>
</evidence>